<gene>
    <name evidence="1" type="ORF">I79_011142</name>
</gene>
<proteinExistence type="predicted"/>
<name>G3HKC3_CRIGR</name>
<dbReference type="EMBL" id="JH000457">
    <property type="protein sequence ID" value="EGW12091.1"/>
    <property type="molecule type" value="Genomic_DNA"/>
</dbReference>
<protein>
    <submittedName>
        <fullName evidence="1">Uncharacterized protein</fullName>
    </submittedName>
</protein>
<evidence type="ECO:0000313" key="2">
    <source>
        <dbReference type="Proteomes" id="UP000001075"/>
    </source>
</evidence>
<reference evidence="2" key="1">
    <citation type="journal article" date="2011" name="Nat. Biotechnol.">
        <title>The genomic sequence of the Chinese hamster ovary (CHO)-K1 cell line.</title>
        <authorList>
            <person name="Xu X."/>
            <person name="Nagarajan H."/>
            <person name="Lewis N.E."/>
            <person name="Pan S."/>
            <person name="Cai Z."/>
            <person name="Liu X."/>
            <person name="Chen W."/>
            <person name="Xie M."/>
            <person name="Wang W."/>
            <person name="Hammond S."/>
            <person name="Andersen M.R."/>
            <person name="Neff N."/>
            <person name="Passarelli B."/>
            <person name="Koh W."/>
            <person name="Fan H.C."/>
            <person name="Wang J."/>
            <person name="Gui Y."/>
            <person name="Lee K.H."/>
            <person name="Betenbaugh M.J."/>
            <person name="Quake S.R."/>
            <person name="Famili I."/>
            <person name="Palsson B.O."/>
            <person name="Wang J."/>
        </authorList>
    </citation>
    <scope>NUCLEOTIDE SEQUENCE [LARGE SCALE GENOMIC DNA]</scope>
    <source>
        <strain evidence="2">CHO K1 cell line</strain>
    </source>
</reference>
<accession>G3HKC3</accession>
<dbReference type="AlphaFoldDB" id="G3HKC3"/>
<sequence length="55" mass="6389">MRYGASLYPCCWAPDRELYLAQDLRPYTIILQHHPLLPVSGQPAKLSQTYRRSTL</sequence>
<evidence type="ECO:0000313" key="1">
    <source>
        <dbReference type="EMBL" id="EGW12091.1"/>
    </source>
</evidence>
<dbReference type="InParanoid" id="G3HKC3"/>
<organism evidence="1 2">
    <name type="scientific">Cricetulus griseus</name>
    <name type="common">Chinese hamster</name>
    <name type="synonym">Cricetulus barabensis griseus</name>
    <dbReference type="NCBI Taxonomy" id="10029"/>
    <lineage>
        <taxon>Eukaryota</taxon>
        <taxon>Metazoa</taxon>
        <taxon>Chordata</taxon>
        <taxon>Craniata</taxon>
        <taxon>Vertebrata</taxon>
        <taxon>Euteleostomi</taxon>
        <taxon>Mammalia</taxon>
        <taxon>Eutheria</taxon>
        <taxon>Euarchontoglires</taxon>
        <taxon>Glires</taxon>
        <taxon>Rodentia</taxon>
        <taxon>Myomorpha</taxon>
        <taxon>Muroidea</taxon>
        <taxon>Cricetidae</taxon>
        <taxon>Cricetinae</taxon>
        <taxon>Cricetulus</taxon>
    </lineage>
</organism>
<dbReference type="Proteomes" id="UP000001075">
    <property type="component" value="Unassembled WGS sequence"/>
</dbReference>